<evidence type="ECO:0000259" key="6">
    <source>
        <dbReference type="PROSITE" id="PS50901"/>
    </source>
</evidence>
<feature type="domain" description="FtsK" evidence="6">
    <location>
        <begin position="747"/>
        <end position="944"/>
    </location>
</feature>
<dbReference type="SUPFAM" id="SSF52540">
    <property type="entry name" value="P-loop containing nucleoside triphosphate hydrolases"/>
    <property type="match status" value="1"/>
</dbReference>
<dbReference type="RefSeq" id="WP_264488739.1">
    <property type="nucleotide sequence ID" value="NZ_JAPDDT010000009.1"/>
</dbReference>
<dbReference type="InterPro" id="IPR050206">
    <property type="entry name" value="FtsK/SpoIIIE/SftA"/>
</dbReference>
<feature type="transmembrane region" description="Helical" evidence="5">
    <location>
        <begin position="222"/>
        <end position="241"/>
    </location>
</feature>
<accession>A0ABT3GM85</accession>
<keyword evidence="5" id="KW-1133">Transmembrane helix</keyword>
<keyword evidence="1 3" id="KW-0547">Nucleotide-binding</keyword>
<organism evidence="7 8">
    <name type="scientific">Luteolibacter arcticus</name>
    <dbReference type="NCBI Taxonomy" id="1581411"/>
    <lineage>
        <taxon>Bacteria</taxon>
        <taxon>Pseudomonadati</taxon>
        <taxon>Verrucomicrobiota</taxon>
        <taxon>Verrucomicrobiia</taxon>
        <taxon>Verrucomicrobiales</taxon>
        <taxon>Verrucomicrobiaceae</taxon>
        <taxon>Luteolibacter</taxon>
    </lineage>
</organism>
<evidence type="ECO:0000256" key="4">
    <source>
        <dbReference type="SAM" id="MobiDB-lite"/>
    </source>
</evidence>
<dbReference type="EMBL" id="JAPDDT010000009">
    <property type="protein sequence ID" value="MCW1924630.1"/>
    <property type="molecule type" value="Genomic_DNA"/>
</dbReference>
<evidence type="ECO:0000256" key="2">
    <source>
        <dbReference type="ARBA" id="ARBA00022840"/>
    </source>
</evidence>
<dbReference type="InterPro" id="IPR027417">
    <property type="entry name" value="P-loop_NTPase"/>
</dbReference>
<keyword evidence="2 3" id="KW-0067">ATP-binding</keyword>
<dbReference type="PROSITE" id="PS50901">
    <property type="entry name" value="FTSK"/>
    <property type="match status" value="1"/>
</dbReference>
<evidence type="ECO:0000313" key="8">
    <source>
        <dbReference type="Proteomes" id="UP001320876"/>
    </source>
</evidence>
<feature type="region of interest" description="Disordered" evidence="4">
    <location>
        <begin position="95"/>
        <end position="125"/>
    </location>
</feature>
<reference evidence="7 8" key="1">
    <citation type="submission" date="2022-10" db="EMBL/GenBank/DDBJ databases">
        <title>Luteolibacter arcticus strain CCTCC AB 2014275, whole genome shotgun sequencing project.</title>
        <authorList>
            <person name="Zhao G."/>
            <person name="Shen L."/>
        </authorList>
    </citation>
    <scope>NUCLEOTIDE SEQUENCE [LARGE SCALE GENOMIC DNA]</scope>
    <source>
        <strain evidence="7 8">CCTCC AB 2014275</strain>
    </source>
</reference>
<dbReference type="CDD" id="cd01127">
    <property type="entry name" value="TrwB_TraG_TraD_VirD4"/>
    <property type="match status" value="1"/>
</dbReference>
<dbReference type="PANTHER" id="PTHR22683:SF41">
    <property type="entry name" value="DNA TRANSLOCASE FTSK"/>
    <property type="match status" value="1"/>
</dbReference>
<keyword evidence="5" id="KW-0812">Transmembrane</keyword>
<sequence>MPTVIDPLHPERVRELLLRLQAAVSSIAGREAALSRTHAASVLAARRHSSARREAGEADRAARQQRLMVQSDSEQEAEVLKYEARRSRMTRAAQSAHAGLARRVRSEKDRQVGQRQAQTMRSKEEAKELWERARQDHREFAQGIAADLEGTAASARAAVRVLRGFQPWFSLMLRKGKFVKGEQPDTSKDRETLRSESQQYREAAGDQLAGLKRNPLAALFRWLPLTAVLLVIGGVFGYLIYREPDRAAAFAELEPKLLLALLIPCGLHLLSTILLFPAVRRMAVALQSSRNFGAGAAAVSEAKVTELGESLKREVAQQSEGLSETLRGSEEIGQDLMQRGRRKIETQVARLPAKAEALHRRNLSYVAARMQQAVSDLNAHTGAENAARESEYAAAVAAADATRQAGVDQLLQEWEEQVRPVHTELLGLGEQVDGRFPEWSAEWVSTWTPPESSERVVPFGKLHVALKDLAGGMPEDASFTLDGPADFDVPLALGFPDRGSVLLEGDASGAAATINEIVLRVLTTHPAGRAIFTLIDPVGLGKDFAGLMHLGDYEETLIHGRIWTQTTQIEERLAEINEHIEKVIQMYLRNEYATLDEYNEQAGTVAEKHRFVVISGFPAGFSETASKRLLSIATSGARCGVYLLIHRDPRQPVEAPLADALEKACLRLVPDGDAYRLASMPTGADHAVLSAPPKGELETTLVHRLGQASIDSNRVEVPFSHISPPESDWWSNSTGDELRVPIGRSGAKKFQMLALGKGTRQHALIAGKTGSGKSTLFHVMITNLALQCSPDEVEFYLVDFKKGVEFKCYGTKRLPHAKVVAIESDREFGLSVLHRVDDELRRRGELFRKAGSQDVAGYRKATGQPLPRTLLMIDEFQEIFTEDDAVAQSASLLLDRIVRQGRAFGIHVILGSQTLGGAYTLARATIGQMVVRIALQCNEADAYLIMDDDNPAPRLLTRPGEGIYNDNAGALAANSPFQTVWLSEDERNRLLDRITDLAAEQGRKPAAPVVFEGNAPADIDANVELAGLLRERPQSRPAEVKAWLGEPNAIKGPTEAPFARRSGSHLLVVGQSDERVATLLEVATLSLAAGLPAEGGRFLILDGSGASKRLAGILPHDVKVVGPAGVADAFGDLAAELAKRSAGESDGPEIFVVIHGMQRFKKLRQEDDFLFSMDDGPAGPNPAKVLADLASEGGSVGIHLIAGVDTWNNVGRWLPRKVMGEFEMRVLFQMSANDSANLIDSPAAGNLGLHRALLYNEAHGTTETFRPYAEPEGDWWERAAEQMKPNALGAVG</sequence>
<dbReference type="PANTHER" id="PTHR22683">
    <property type="entry name" value="SPORULATION PROTEIN RELATED"/>
    <property type="match status" value="1"/>
</dbReference>
<dbReference type="Gene3D" id="3.40.50.300">
    <property type="entry name" value="P-loop containing nucleotide triphosphate hydrolases"/>
    <property type="match status" value="3"/>
</dbReference>
<keyword evidence="5" id="KW-0472">Membrane</keyword>
<name>A0ABT3GM85_9BACT</name>
<gene>
    <name evidence="7" type="ORF">OKA05_18845</name>
</gene>
<evidence type="ECO:0000313" key="7">
    <source>
        <dbReference type="EMBL" id="MCW1924630.1"/>
    </source>
</evidence>
<dbReference type="Pfam" id="PF01580">
    <property type="entry name" value="FtsK_SpoIIIE"/>
    <property type="match status" value="1"/>
</dbReference>
<feature type="transmembrane region" description="Helical" evidence="5">
    <location>
        <begin position="257"/>
        <end position="279"/>
    </location>
</feature>
<feature type="binding site" evidence="3">
    <location>
        <begin position="767"/>
        <end position="774"/>
    </location>
    <ligand>
        <name>ATP</name>
        <dbReference type="ChEBI" id="CHEBI:30616"/>
    </ligand>
</feature>
<protein>
    <submittedName>
        <fullName evidence="7">FtsK/SpoIIIE domain-containing protein</fullName>
    </submittedName>
</protein>
<dbReference type="Proteomes" id="UP001320876">
    <property type="component" value="Unassembled WGS sequence"/>
</dbReference>
<keyword evidence="8" id="KW-1185">Reference proteome</keyword>
<feature type="compositionally biased region" description="Basic and acidic residues" evidence="4">
    <location>
        <begin position="51"/>
        <end position="62"/>
    </location>
</feature>
<comment type="caution">
    <text evidence="7">The sequence shown here is derived from an EMBL/GenBank/DDBJ whole genome shotgun (WGS) entry which is preliminary data.</text>
</comment>
<proteinExistence type="predicted"/>
<feature type="region of interest" description="Disordered" evidence="4">
    <location>
        <begin position="46"/>
        <end position="72"/>
    </location>
</feature>
<dbReference type="InterPro" id="IPR002543">
    <property type="entry name" value="FtsK_dom"/>
</dbReference>
<evidence type="ECO:0000256" key="3">
    <source>
        <dbReference type="PROSITE-ProRule" id="PRU00289"/>
    </source>
</evidence>
<evidence type="ECO:0000256" key="5">
    <source>
        <dbReference type="SAM" id="Phobius"/>
    </source>
</evidence>
<evidence type="ECO:0000256" key="1">
    <source>
        <dbReference type="ARBA" id="ARBA00022741"/>
    </source>
</evidence>